<keyword evidence="1" id="KW-0175">Coiled coil</keyword>
<evidence type="ECO:0000256" key="2">
    <source>
        <dbReference type="SAM" id="MobiDB-lite"/>
    </source>
</evidence>
<dbReference type="Proteomes" id="UP000077202">
    <property type="component" value="Unassembled WGS sequence"/>
</dbReference>
<comment type="caution">
    <text evidence="3">The sequence shown here is derived from an EMBL/GenBank/DDBJ whole genome shotgun (WGS) entry which is preliminary data.</text>
</comment>
<gene>
    <name evidence="3" type="ORF">AXG93_1275s1090</name>
</gene>
<accession>A0A176VL56</accession>
<protein>
    <submittedName>
        <fullName evidence="3">Uncharacterized protein</fullName>
    </submittedName>
</protein>
<organism evidence="3 4">
    <name type="scientific">Marchantia polymorpha subsp. ruderalis</name>
    <dbReference type="NCBI Taxonomy" id="1480154"/>
    <lineage>
        <taxon>Eukaryota</taxon>
        <taxon>Viridiplantae</taxon>
        <taxon>Streptophyta</taxon>
        <taxon>Embryophyta</taxon>
        <taxon>Marchantiophyta</taxon>
        <taxon>Marchantiopsida</taxon>
        <taxon>Marchantiidae</taxon>
        <taxon>Marchantiales</taxon>
        <taxon>Marchantiaceae</taxon>
        <taxon>Marchantia</taxon>
    </lineage>
</organism>
<dbReference type="EMBL" id="LVLJ01003353">
    <property type="protein sequence ID" value="OAE21698.1"/>
    <property type="molecule type" value="Genomic_DNA"/>
</dbReference>
<evidence type="ECO:0000256" key="1">
    <source>
        <dbReference type="SAM" id="Coils"/>
    </source>
</evidence>
<evidence type="ECO:0000313" key="4">
    <source>
        <dbReference type="Proteomes" id="UP000077202"/>
    </source>
</evidence>
<evidence type="ECO:0000313" key="3">
    <source>
        <dbReference type="EMBL" id="OAE21698.1"/>
    </source>
</evidence>
<feature type="coiled-coil region" evidence="1">
    <location>
        <begin position="177"/>
        <end position="232"/>
    </location>
</feature>
<keyword evidence="4" id="KW-1185">Reference proteome</keyword>
<proteinExistence type="predicted"/>
<sequence length="243" mass="26858">MRDFKRCGKIDCTRRRKVYQINYGVYGFGPKFSWPSSQVPSSEAPSDQAPLEQGPSVQVPFKVLSALRPSANIPKAEGKDARLRVPSAEGATELPSAESEWEELGAPIGVGSPTPLEMLAGHGVVAAAEEGDQWALDQKLQKAALKLRDEMVANARREINELCAKVQTDSSVKQIQIRNLVDELVRKTQALEQSEATRRADEELLGKLQAQCEELKAQRAATEVQLAEVEDRNRHAADRTREE</sequence>
<name>A0A176VL56_MARPO</name>
<feature type="compositionally biased region" description="Polar residues" evidence="2">
    <location>
        <begin position="35"/>
        <end position="45"/>
    </location>
</feature>
<reference evidence="3" key="1">
    <citation type="submission" date="2016-03" db="EMBL/GenBank/DDBJ databases">
        <title>Mechanisms controlling the formation of the plant cell surface in tip-growing cells are functionally conserved among land plants.</title>
        <authorList>
            <person name="Honkanen S."/>
            <person name="Jones V.A."/>
            <person name="Morieri G."/>
            <person name="Champion C."/>
            <person name="Hetherington A.J."/>
            <person name="Kelly S."/>
            <person name="Saint-Marcoux D."/>
            <person name="Proust H."/>
            <person name="Prescott H."/>
            <person name="Dolan L."/>
        </authorList>
    </citation>
    <scope>NUCLEOTIDE SEQUENCE [LARGE SCALE GENOMIC DNA]</scope>
    <source>
        <tissue evidence="3">Whole gametophyte</tissue>
    </source>
</reference>
<dbReference type="AlphaFoldDB" id="A0A176VL56"/>
<feature type="region of interest" description="Disordered" evidence="2">
    <location>
        <begin position="35"/>
        <end position="54"/>
    </location>
</feature>